<evidence type="ECO:0000256" key="8">
    <source>
        <dbReference type="PROSITE-ProRule" id="PRU00302"/>
    </source>
</evidence>
<feature type="domain" description="CUB" evidence="12">
    <location>
        <begin position="190"/>
        <end position="314"/>
    </location>
</feature>
<dbReference type="PROSITE" id="PS50923">
    <property type="entry name" value="SUSHI"/>
    <property type="match status" value="1"/>
</dbReference>
<feature type="compositionally biased region" description="Basic and acidic residues" evidence="9">
    <location>
        <begin position="506"/>
        <end position="523"/>
    </location>
</feature>
<name>A0A8K0F388_BRALA</name>
<evidence type="ECO:0000256" key="2">
    <source>
        <dbReference type="ARBA" id="ARBA00022692"/>
    </source>
</evidence>
<feature type="compositionally biased region" description="Polar residues" evidence="9">
    <location>
        <begin position="524"/>
        <end position="535"/>
    </location>
</feature>
<evidence type="ECO:0000313" key="16">
    <source>
        <dbReference type="Proteomes" id="UP000838412"/>
    </source>
</evidence>
<evidence type="ECO:0000313" key="15">
    <source>
        <dbReference type="EMBL" id="CAH1272951.1"/>
    </source>
</evidence>
<dbReference type="CDD" id="cd00041">
    <property type="entry name" value="CUB"/>
    <property type="match status" value="1"/>
</dbReference>
<evidence type="ECO:0000259" key="12">
    <source>
        <dbReference type="PROSITE" id="PS01180"/>
    </source>
</evidence>
<keyword evidence="4 10" id="KW-1133">Transmembrane helix</keyword>
<dbReference type="InterPro" id="IPR035914">
    <property type="entry name" value="Sperma_CUB_dom_sf"/>
</dbReference>
<dbReference type="SUPFAM" id="SSF49854">
    <property type="entry name" value="Spermadhesin, CUB domain"/>
    <property type="match status" value="1"/>
</dbReference>
<dbReference type="OrthoDB" id="4781at2759"/>
<evidence type="ECO:0000256" key="4">
    <source>
        <dbReference type="ARBA" id="ARBA00022989"/>
    </source>
</evidence>
<feature type="region of interest" description="Disordered" evidence="9">
    <location>
        <begin position="453"/>
        <end position="478"/>
    </location>
</feature>
<dbReference type="InterPro" id="IPR000859">
    <property type="entry name" value="CUB_dom"/>
</dbReference>
<evidence type="ECO:0000256" key="1">
    <source>
        <dbReference type="ARBA" id="ARBA00004167"/>
    </source>
</evidence>
<dbReference type="PANTHER" id="PTHR24269:SF16">
    <property type="entry name" value="PROTEIN SLG1"/>
    <property type="match status" value="1"/>
</dbReference>
<evidence type="ECO:0000256" key="11">
    <source>
        <dbReference type="SAM" id="SignalP"/>
    </source>
</evidence>
<evidence type="ECO:0000259" key="14">
    <source>
        <dbReference type="PROSITE" id="PS51212"/>
    </source>
</evidence>
<dbReference type="SMART" id="SM00042">
    <property type="entry name" value="CUB"/>
    <property type="match status" value="1"/>
</dbReference>
<feature type="domain" description="WSC" evidence="14">
    <location>
        <begin position="109"/>
        <end position="202"/>
    </location>
</feature>
<dbReference type="Proteomes" id="UP000838412">
    <property type="component" value="Chromosome 9"/>
</dbReference>
<evidence type="ECO:0000256" key="10">
    <source>
        <dbReference type="SAM" id="Phobius"/>
    </source>
</evidence>
<comment type="subcellular location">
    <subcellularLocation>
        <location evidence="1">Membrane</location>
        <topology evidence="1">Single-pass membrane protein</topology>
    </subcellularLocation>
</comment>
<feature type="signal peptide" evidence="11">
    <location>
        <begin position="1"/>
        <end position="25"/>
    </location>
</feature>
<evidence type="ECO:0000256" key="6">
    <source>
        <dbReference type="ARBA" id="ARBA00023157"/>
    </source>
</evidence>
<dbReference type="Gene3D" id="2.60.120.740">
    <property type="match status" value="1"/>
</dbReference>
<dbReference type="InterPro" id="IPR000436">
    <property type="entry name" value="Sushi_SCR_CCP_dom"/>
</dbReference>
<feature type="region of interest" description="Disordered" evidence="9">
    <location>
        <begin position="394"/>
        <end position="413"/>
    </location>
</feature>
<dbReference type="PANTHER" id="PTHR24269">
    <property type="entry name" value="KREMEN PROTEIN"/>
    <property type="match status" value="1"/>
</dbReference>
<feature type="transmembrane region" description="Helical" evidence="10">
    <location>
        <begin position="423"/>
        <end position="445"/>
    </location>
</feature>
<evidence type="ECO:0000259" key="13">
    <source>
        <dbReference type="PROSITE" id="PS50923"/>
    </source>
</evidence>
<dbReference type="Gene3D" id="2.60.120.290">
    <property type="entry name" value="Spermadhesin, CUB domain"/>
    <property type="match status" value="1"/>
</dbReference>
<evidence type="ECO:0000256" key="5">
    <source>
        <dbReference type="ARBA" id="ARBA00023136"/>
    </source>
</evidence>
<organism evidence="15 16">
    <name type="scientific">Branchiostoma lanceolatum</name>
    <name type="common">Common lancelet</name>
    <name type="synonym">Amphioxus lanceolatum</name>
    <dbReference type="NCBI Taxonomy" id="7740"/>
    <lineage>
        <taxon>Eukaryota</taxon>
        <taxon>Metazoa</taxon>
        <taxon>Chordata</taxon>
        <taxon>Cephalochordata</taxon>
        <taxon>Leptocardii</taxon>
        <taxon>Amphioxiformes</taxon>
        <taxon>Branchiostomatidae</taxon>
        <taxon>Branchiostoma</taxon>
    </lineage>
</organism>
<dbReference type="SMART" id="SM00321">
    <property type="entry name" value="WSC"/>
    <property type="match status" value="1"/>
</dbReference>
<feature type="domain" description="Sushi" evidence="13">
    <location>
        <begin position="316"/>
        <end position="373"/>
    </location>
</feature>
<keyword evidence="8" id="KW-0768">Sushi</keyword>
<keyword evidence="5 10" id="KW-0472">Membrane</keyword>
<dbReference type="GO" id="GO:0005886">
    <property type="term" value="C:plasma membrane"/>
    <property type="evidence" value="ECO:0007669"/>
    <property type="project" value="TreeGrafter"/>
</dbReference>
<keyword evidence="16" id="KW-1185">Reference proteome</keyword>
<keyword evidence="7" id="KW-0325">Glycoprotein</keyword>
<sequence>MEERFCTILLVTLVTAATRPFGIHAETVVLPEGEARTIECPRPLVQRLNITSARYVHVTGTCESRGALQTLQARCGGKPSCTVRAGDDVFGNSCAGQSRLEFSYECRNLPGYYGCFGDGSARALTGSVLRPGRLTIQACLKHCRTDGYKYAGVESADECFCGTNEDFDKHGESPLSDCDQRCRGDGSQYCGGHWLIEIYESFMGQYGADQTLDGARHYVYSPDFPGLYPRSKTCEWTVRARGDRVVKLHFDLFSLSSGDVIKIRDGSESSQDLTPPNGLTGATIPTVPASSRSAIWVQFQSGDGRGRFIFWSEEVSHCGTIPLPPDSGTAAAPYAGNVGVGETATVICNSGVLVWVTCEEGGRFNDTGPYCQDETTTVSSTASSVPTLHYFSTQDGLSTSPEGMNPPNNAGQMGDGTGSTVTFIAVGVAVPLVVIATVIAAVVVCRRKRNAASKSPGSAQACPQEFTSSRVGAPPGERVGLSSLGARYVTNGGTDDPGEHLYAMPDDGRAEKSVKPRHGDRTKNTSPVPAVNQSRDVGFTENELYETADDVTTRHSPTETEAEGSVENILYGEID</sequence>
<keyword evidence="3 11" id="KW-0732">Signal</keyword>
<dbReference type="Pfam" id="PF01822">
    <property type="entry name" value="WSC"/>
    <property type="match status" value="1"/>
</dbReference>
<protein>
    <submittedName>
        <fullName evidence="15">KREMEN1 protein</fullName>
    </submittedName>
</protein>
<accession>A0A8K0F388</accession>
<dbReference type="InterPro" id="IPR051836">
    <property type="entry name" value="Kremen_rcpt"/>
</dbReference>
<proteinExistence type="predicted"/>
<feature type="region of interest" description="Disordered" evidence="9">
    <location>
        <begin position="505"/>
        <end position="575"/>
    </location>
</feature>
<dbReference type="AlphaFoldDB" id="A0A8K0F388"/>
<dbReference type="InterPro" id="IPR002889">
    <property type="entry name" value="WSC_carb-bd"/>
</dbReference>
<dbReference type="InterPro" id="IPR043159">
    <property type="entry name" value="Lectin_gal-bd_sf"/>
</dbReference>
<evidence type="ECO:0000256" key="3">
    <source>
        <dbReference type="ARBA" id="ARBA00022729"/>
    </source>
</evidence>
<evidence type="ECO:0000256" key="9">
    <source>
        <dbReference type="SAM" id="MobiDB-lite"/>
    </source>
</evidence>
<feature type="chain" id="PRO_5035430469" evidence="11">
    <location>
        <begin position="26"/>
        <end position="575"/>
    </location>
</feature>
<reference evidence="15" key="1">
    <citation type="submission" date="2022-01" db="EMBL/GenBank/DDBJ databases">
        <authorList>
            <person name="Braso-Vives M."/>
        </authorList>
    </citation>
    <scope>NUCLEOTIDE SEQUENCE</scope>
</reference>
<dbReference type="EMBL" id="OV696694">
    <property type="protein sequence ID" value="CAH1272951.1"/>
    <property type="molecule type" value="Genomic_DNA"/>
</dbReference>
<dbReference type="PROSITE" id="PS51212">
    <property type="entry name" value="WSC"/>
    <property type="match status" value="1"/>
</dbReference>
<evidence type="ECO:0000256" key="7">
    <source>
        <dbReference type="ARBA" id="ARBA00023180"/>
    </source>
</evidence>
<dbReference type="PROSITE" id="PS01180">
    <property type="entry name" value="CUB"/>
    <property type="match status" value="1"/>
</dbReference>
<keyword evidence="6" id="KW-1015">Disulfide bond</keyword>
<feature type="compositionally biased region" description="Polar residues" evidence="9">
    <location>
        <begin position="394"/>
        <end position="411"/>
    </location>
</feature>
<dbReference type="Pfam" id="PF00431">
    <property type="entry name" value="CUB"/>
    <property type="match status" value="1"/>
</dbReference>
<gene>
    <name evidence="15" type="primary">KREMEN1</name>
    <name evidence="15" type="ORF">BLAG_LOCUS24448</name>
</gene>
<comment type="caution">
    <text evidence="8">Lacks conserved residue(s) required for the propagation of feature annotation.</text>
</comment>
<keyword evidence="2 10" id="KW-0812">Transmembrane</keyword>